<dbReference type="GO" id="GO:0030170">
    <property type="term" value="F:pyridoxal phosphate binding"/>
    <property type="evidence" value="ECO:0007669"/>
    <property type="project" value="InterPro"/>
</dbReference>
<proteinExistence type="inferred from homology"/>
<dbReference type="PANTHER" id="PTHR43586:SF8">
    <property type="entry name" value="CYSTEINE DESULFURASE 1, CHLOROPLASTIC"/>
    <property type="match status" value="1"/>
</dbReference>
<comment type="catalytic activity">
    <reaction evidence="6">
        <text>(sulfur carrier)-H + L-cysteine = (sulfur carrier)-SH + L-alanine</text>
        <dbReference type="Rhea" id="RHEA:43892"/>
        <dbReference type="Rhea" id="RHEA-COMP:14737"/>
        <dbReference type="Rhea" id="RHEA-COMP:14739"/>
        <dbReference type="ChEBI" id="CHEBI:29917"/>
        <dbReference type="ChEBI" id="CHEBI:35235"/>
        <dbReference type="ChEBI" id="CHEBI:57972"/>
        <dbReference type="ChEBI" id="CHEBI:64428"/>
        <dbReference type="EC" id="2.8.1.7"/>
    </reaction>
</comment>
<organism evidence="9 10">
    <name type="scientific">Pseudoalteromonas amylolytica</name>
    <dbReference type="NCBI Taxonomy" id="1859457"/>
    <lineage>
        <taxon>Bacteria</taxon>
        <taxon>Pseudomonadati</taxon>
        <taxon>Pseudomonadota</taxon>
        <taxon>Gammaproteobacteria</taxon>
        <taxon>Alteromonadales</taxon>
        <taxon>Pseudoalteromonadaceae</taxon>
        <taxon>Pseudoalteromonas</taxon>
    </lineage>
</organism>
<dbReference type="PANTHER" id="PTHR43586">
    <property type="entry name" value="CYSTEINE DESULFURASE"/>
    <property type="match status" value="1"/>
</dbReference>
<dbReference type="Gene3D" id="3.40.640.10">
    <property type="entry name" value="Type I PLP-dependent aspartate aminotransferase-like (Major domain)"/>
    <property type="match status" value="1"/>
</dbReference>
<dbReference type="InterPro" id="IPR015424">
    <property type="entry name" value="PyrdxlP-dep_Trfase"/>
</dbReference>
<dbReference type="InterPro" id="IPR015422">
    <property type="entry name" value="PyrdxlP-dep_Trfase_small"/>
</dbReference>
<dbReference type="Gene3D" id="3.90.1150.10">
    <property type="entry name" value="Aspartate Aminotransferase, domain 1"/>
    <property type="match status" value="1"/>
</dbReference>
<gene>
    <name evidence="9" type="ORF">BET10_15380</name>
</gene>
<keyword evidence="10" id="KW-1185">Reference proteome</keyword>
<dbReference type="InterPro" id="IPR015421">
    <property type="entry name" value="PyrdxlP-dep_Trfase_major"/>
</dbReference>
<evidence type="ECO:0000259" key="8">
    <source>
        <dbReference type="Pfam" id="PF00266"/>
    </source>
</evidence>
<reference evidence="9 10" key="1">
    <citation type="submission" date="2016-09" db="EMBL/GenBank/DDBJ databases">
        <title>Pseudoalteromonas amylolytica sp. nov., isolated from the surface seawater.</title>
        <authorList>
            <person name="Wu Y.-H."/>
            <person name="Cheng H."/>
            <person name="Jin X.-B."/>
            <person name="Wang C.-S."/>
            <person name="Xu X.-W."/>
        </authorList>
    </citation>
    <scope>NUCLEOTIDE SEQUENCE [LARGE SCALE GENOMIC DNA]</scope>
    <source>
        <strain evidence="9 10">JW1</strain>
    </source>
</reference>
<dbReference type="InterPro" id="IPR000192">
    <property type="entry name" value="Aminotrans_V_dom"/>
</dbReference>
<evidence type="ECO:0000256" key="1">
    <source>
        <dbReference type="ARBA" id="ARBA00001933"/>
    </source>
</evidence>
<dbReference type="GO" id="GO:0031071">
    <property type="term" value="F:cysteine desulfurase activity"/>
    <property type="evidence" value="ECO:0007669"/>
    <property type="project" value="UniProtKB-EC"/>
</dbReference>
<feature type="domain" description="Aminotransferase class V" evidence="8">
    <location>
        <begin position="23"/>
        <end position="385"/>
    </location>
</feature>
<dbReference type="PROSITE" id="PS00595">
    <property type="entry name" value="AA_TRANSFER_CLASS_5"/>
    <property type="match status" value="1"/>
</dbReference>
<dbReference type="SUPFAM" id="SSF53383">
    <property type="entry name" value="PLP-dependent transferases"/>
    <property type="match status" value="1"/>
</dbReference>
<accession>A0A1S1MTK2</accession>
<evidence type="ECO:0000256" key="4">
    <source>
        <dbReference type="ARBA" id="ARBA00022679"/>
    </source>
</evidence>
<evidence type="ECO:0000256" key="5">
    <source>
        <dbReference type="ARBA" id="ARBA00022898"/>
    </source>
</evidence>
<dbReference type="Proteomes" id="UP000179786">
    <property type="component" value="Unassembled WGS sequence"/>
</dbReference>
<keyword evidence="5" id="KW-0663">Pyridoxal phosphate</keyword>
<dbReference type="STRING" id="1859457.BET10_15380"/>
<evidence type="ECO:0000313" key="10">
    <source>
        <dbReference type="Proteomes" id="UP000179786"/>
    </source>
</evidence>
<dbReference type="EC" id="2.8.1.7" evidence="3"/>
<dbReference type="InterPro" id="IPR020578">
    <property type="entry name" value="Aminotrans_V_PyrdxlP_BS"/>
</dbReference>
<comment type="similarity">
    <text evidence="2">Belongs to the class-V pyridoxal-phosphate-dependent aminotransferase family. Csd subfamily.</text>
</comment>
<dbReference type="AlphaFoldDB" id="A0A1S1MTK2"/>
<evidence type="ECO:0000256" key="7">
    <source>
        <dbReference type="RuleBase" id="RU004504"/>
    </source>
</evidence>
<keyword evidence="4" id="KW-0808">Transferase</keyword>
<name>A0A1S1MTK2_9GAMM</name>
<comment type="cofactor">
    <cofactor evidence="1 7">
        <name>pyridoxal 5'-phosphate</name>
        <dbReference type="ChEBI" id="CHEBI:597326"/>
    </cofactor>
</comment>
<evidence type="ECO:0000256" key="2">
    <source>
        <dbReference type="ARBA" id="ARBA00010447"/>
    </source>
</evidence>
<dbReference type="InterPro" id="IPR010970">
    <property type="entry name" value="Cys_dSase_SufS"/>
</dbReference>
<evidence type="ECO:0000313" key="9">
    <source>
        <dbReference type="EMBL" id="OHU90182.1"/>
    </source>
</evidence>
<dbReference type="EMBL" id="MKJU01000027">
    <property type="protein sequence ID" value="OHU90182.1"/>
    <property type="molecule type" value="Genomic_DNA"/>
</dbReference>
<evidence type="ECO:0000256" key="6">
    <source>
        <dbReference type="ARBA" id="ARBA00050776"/>
    </source>
</evidence>
<dbReference type="Pfam" id="PF00266">
    <property type="entry name" value="Aminotran_5"/>
    <property type="match status" value="1"/>
</dbReference>
<comment type="caution">
    <text evidence="9">The sequence shown here is derived from an EMBL/GenBank/DDBJ whole genome shotgun (WGS) entry which is preliminary data.</text>
</comment>
<dbReference type="CDD" id="cd06453">
    <property type="entry name" value="SufS_like"/>
    <property type="match status" value="1"/>
</dbReference>
<protein>
    <recommendedName>
        <fullName evidence="3">cysteine desulfurase</fullName>
        <ecNumber evidence="3">2.8.1.7</ecNumber>
    </recommendedName>
</protein>
<dbReference type="GO" id="GO:0006534">
    <property type="term" value="P:cysteine metabolic process"/>
    <property type="evidence" value="ECO:0007669"/>
    <property type="project" value="InterPro"/>
</dbReference>
<evidence type="ECO:0000256" key="3">
    <source>
        <dbReference type="ARBA" id="ARBA00012239"/>
    </source>
</evidence>
<sequence>MQSFDLRDDFPFLSRQIDGVDVVYLDSAATSLKPNCVIEAITHFYQNVATNVHRGKSYVTEEASNIYEQTRYKVANFIRCSGNEVVFCKNTTEAINMVALGLELDSDDWILVCSDAHHSNFLPWQQNAKTRYVGLLDDGSLDLETYYKLLEEKPKLAAITHCSNATGLYLPVKEMIEAAHKHGVLTLMDAAQSIPHKAIDVQSLDVDFMAFSAHKVLGPTGLGILYGKKALLEELKPMQWGGGMVDWVALDNTQTRKLPHRLEAGTPNISAVFGFNAALDYIDKLGMENIEKYDNFLSDYIVSKILENKRLTIIGGVGHARSSTTSFSIQGVSNLDDLSRILSDSYGIICRTGHLCAQPLVSAVAGEQVMRISAYVYTTTEDIDFFFNSLSEILDFM</sequence>